<dbReference type="RefSeq" id="WP_088052816.1">
    <property type="nucleotide sequence ID" value="NZ_BMJD01000071.1"/>
</dbReference>
<dbReference type="Gene3D" id="1.20.120.1870">
    <property type="entry name" value="Fic/DOC protein, Fido domain"/>
    <property type="match status" value="1"/>
</dbReference>
<evidence type="ECO:0000313" key="2">
    <source>
        <dbReference type="EMBL" id="GGB62220.1"/>
    </source>
</evidence>
<protein>
    <submittedName>
        <fullName evidence="2">Death-on-curing family protein</fullName>
    </submittedName>
</protein>
<accession>A0A9W5X7J4</accession>
<dbReference type="PANTHER" id="PTHR39426">
    <property type="entry name" value="HOMOLOGY TO DEATH-ON-CURING PROTEIN OF PHAGE P1"/>
    <property type="match status" value="1"/>
</dbReference>
<feature type="domain" description="Fido" evidence="1">
    <location>
        <begin position="4"/>
        <end position="125"/>
    </location>
</feature>
<dbReference type="PROSITE" id="PS51459">
    <property type="entry name" value="FIDO"/>
    <property type="match status" value="1"/>
</dbReference>
<dbReference type="InterPro" id="IPR006440">
    <property type="entry name" value="Doc"/>
</dbReference>
<evidence type="ECO:0000259" key="1">
    <source>
        <dbReference type="PROSITE" id="PS51459"/>
    </source>
</evidence>
<dbReference type="GO" id="GO:0016301">
    <property type="term" value="F:kinase activity"/>
    <property type="evidence" value="ECO:0007669"/>
    <property type="project" value="InterPro"/>
</dbReference>
<sequence length="132" mass="15168">MRYLTFKEIAAISQYIIERFSPGEQIGIKSVELLDSAVHRPQQSAFGTDAYATVFEKAGALFESVAQNHAFHNANKRTAFLSLTQFLSYNGYDFQMDSQKEQADFTVDVVNKKYTFDELVRIIEKYSTRMDK</sequence>
<dbReference type="InterPro" id="IPR003812">
    <property type="entry name" value="Fido"/>
</dbReference>
<dbReference type="InterPro" id="IPR053737">
    <property type="entry name" value="Type_II_TA_Toxin"/>
</dbReference>
<dbReference type="PANTHER" id="PTHR39426:SF1">
    <property type="entry name" value="HOMOLOGY TO DEATH-ON-CURING PROTEIN OF PHAGE P1"/>
    <property type="match status" value="1"/>
</dbReference>
<organism evidence="2 3">
    <name type="scientific">Lentibacillus populi</name>
    <dbReference type="NCBI Taxonomy" id="1827502"/>
    <lineage>
        <taxon>Bacteria</taxon>
        <taxon>Bacillati</taxon>
        <taxon>Bacillota</taxon>
        <taxon>Bacilli</taxon>
        <taxon>Bacillales</taxon>
        <taxon>Bacillaceae</taxon>
        <taxon>Lentibacillus</taxon>
    </lineage>
</organism>
<dbReference type="NCBIfam" id="TIGR01550">
    <property type="entry name" value="DOC_P1"/>
    <property type="match status" value="1"/>
</dbReference>
<name>A0A9W5X7J4_9BACI</name>
<proteinExistence type="predicted"/>
<evidence type="ECO:0000313" key="3">
    <source>
        <dbReference type="Proteomes" id="UP000621492"/>
    </source>
</evidence>
<reference evidence="2" key="2">
    <citation type="submission" date="2020-09" db="EMBL/GenBank/DDBJ databases">
        <authorList>
            <person name="Sun Q."/>
            <person name="Zhou Y."/>
        </authorList>
    </citation>
    <scope>NUCLEOTIDE SEQUENCE</scope>
    <source>
        <strain evidence="2">CGMCC 1.15454</strain>
    </source>
</reference>
<keyword evidence="3" id="KW-1185">Reference proteome</keyword>
<reference evidence="2" key="1">
    <citation type="journal article" date="2014" name="Int. J. Syst. Evol. Microbiol.">
        <title>Complete genome sequence of Corynebacterium casei LMG S-19264T (=DSM 44701T), isolated from a smear-ripened cheese.</title>
        <authorList>
            <consortium name="US DOE Joint Genome Institute (JGI-PGF)"/>
            <person name="Walter F."/>
            <person name="Albersmeier A."/>
            <person name="Kalinowski J."/>
            <person name="Ruckert C."/>
        </authorList>
    </citation>
    <scope>NUCLEOTIDE SEQUENCE</scope>
    <source>
        <strain evidence="2">CGMCC 1.15454</strain>
    </source>
</reference>
<dbReference type="Proteomes" id="UP000621492">
    <property type="component" value="Unassembled WGS sequence"/>
</dbReference>
<dbReference type="Pfam" id="PF02661">
    <property type="entry name" value="Fic"/>
    <property type="match status" value="1"/>
</dbReference>
<gene>
    <name evidence="2" type="ORF">GCM10011409_44250</name>
</gene>
<dbReference type="AlphaFoldDB" id="A0A9W5X7J4"/>
<comment type="caution">
    <text evidence="2">The sequence shown here is derived from an EMBL/GenBank/DDBJ whole genome shotgun (WGS) entry which is preliminary data.</text>
</comment>
<dbReference type="EMBL" id="BMJD01000071">
    <property type="protein sequence ID" value="GGB62220.1"/>
    <property type="molecule type" value="Genomic_DNA"/>
</dbReference>